<evidence type="ECO:0000313" key="1">
    <source>
        <dbReference type="EMBL" id="KAE8124921.1"/>
    </source>
</evidence>
<organism evidence="1 2">
    <name type="scientific">Carpinus fangiana</name>
    <dbReference type="NCBI Taxonomy" id="176857"/>
    <lineage>
        <taxon>Eukaryota</taxon>
        <taxon>Viridiplantae</taxon>
        <taxon>Streptophyta</taxon>
        <taxon>Embryophyta</taxon>
        <taxon>Tracheophyta</taxon>
        <taxon>Spermatophyta</taxon>
        <taxon>Magnoliopsida</taxon>
        <taxon>eudicotyledons</taxon>
        <taxon>Gunneridae</taxon>
        <taxon>Pentapetalae</taxon>
        <taxon>rosids</taxon>
        <taxon>fabids</taxon>
        <taxon>Fagales</taxon>
        <taxon>Betulaceae</taxon>
        <taxon>Carpinus</taxon>
    </lineage>
</organism>
<dbReference type="OrthoDB" id="608866at2759"/>
<keyword evidence="2" id="KW-1185">Reference proteome</keyword>
<accession>A0A5N6RU95</accession>
<gene>
    <name evidence="1" type="ORF">FH972_019760</name>
</gene>
<sequence length="96" mass="10383">MGPTSLQSTEMVVEADGVMRSDDSVGDMAMKNVVNRFKEVVAKNTPNVVEFSVKKVNQVEELAVNTCNLNQDMGMNSRPELCKGEGRGFVALQSGS</sequence>
<name>A0A5N6RU95_9ROSI</name>
<dbReference type="EMBL" id="CM017328">
    <property type="protein sequence ID" value="KAE8124921.1"/>
    <property type="molecule type" value="Genomic_DNA"/>
</dbReference>
<proteinExistence type="predicted"/>
<dbReference type="AlphaFoldDB" id="A0A5N6RU95"/>
<reference evidence="1 2" key="1">
    <citation type="submission" date="2019-06" db="EMBL/GenBank/DDBJ databases">
        <title>A chromosomal-level reference genome of Carpinus fangiana (Coryloideae, Betulaceae).</title>
        <authorList>
            <person name="Yang X."/>
            <person name="Wang Z."/>
            <person name="Zhang L."/>
            <person name="Hao G."/>
            <person name="Liu J."/>
            <person name="Yang Y."/>
        </authorList>
    </citation>
    <scope>NUCLEOTIDE SEQUENCE [LARGE SCALE GENOMIC DNA]</scope>
    <source>
        <strain evidence="1">Cfa_2016G</strain>
        <tissue evidence="1">Leaf</tissue>
    </source>
</reference>
<protein>
    <submittedName>
        <fullName evidence="1">Uncharacterized protein</fullName>
    </submittedName>
</protein>
<dbReference type="Proteomes" id="UP000327013">
    <property type="component" value="Chromosome 8"/>
</dbReference>
<evidence type="ECO:0000313" key="2">
    <source>
        <dbReference type="Proteomes" id="UP000327013"/>
    </source>
</evidence>